<keyword evidence="4" id="KW-0804">Transcription</keyword>
<dbReference type="InterPro" id="IPR039425">
    <property type="entry name" value="RNA_pol_sigma-70-like"/>
</dbReference>
<evidence type="ECO:0000256" key="4">
    <source>
        <dbReference type="ARBA" id="ARBA00023163"/>
    </source>
</evidence>
<dbReference type="InterPro" id="IPR014284">
    <property type="entry name" value="RNA_pol_sigma-70_dom"/>
</dbReference>
<evidence type="ECO:0000313" key="7">
    <source>
        <dbReference type="Proteomes" id="UP001595906"/>
    </source>
</evidence>
<evidence type="ECO:0000256" key="2">
    <source>
        <dbReference type="ARBA" id="ARBA00023015"/>
    </source>
</evidence>
<protein>
    <submittedName>
        <fullName evidence="6">Sigma-70 family RNA polymerase sigma factor</fullName>
    </submittedName>
</protein>
<dbReference type="SUPFAM" id="SSF88659">
    <property type="entry name" value="Sigma3 and sigma4 domains of RNA polymerase sigma factors"/>
    <property type="match status" value="1"/>
</dbReference>
<dbReference type="NCBIfam" id="TIGR02937">
    <property type="entry name" value="sigma70-ECF"/>
    <property type="match status" value="1"/>
</dbReference>
<dbReference type="SUPFAM" id="SSF88946">
    <property type="entry name" value="Sigma2 domain of RNA polymerase sigma factors"/>
    <property type="match status" value="1"/>
</dbReference>
<proteinExistence type="inferred from homology"/>
<dbReference type="InterPro" id="IPR036388">
    <property type="entry name" value="WH-like_DNA-bd_sf"/>
</dbReference>
<reference evidence="7" key="1">
    <citation type="journal article" date="2019" name="Int. J. Syst. Evol. Microbiol.">
        <title>The Global Catalogue of Microorganisms (GCM) 10K type strain sequencing project: providing services to taxonomists for standard genome sequencing and annotation.</title>
        <authorList>
            <consortium name="The Broad Institute Genomics Platform"/>
            <consortium name="The Broad Institute Genome Sequencing Center for Infectious Disease"/>
            <person name="Wu L."/>
            <person name="Ma J."/>
        </authorList>
    </citation>
    <scope>NUCLEOTIDE SEQUENCE [LARGE SCALE GENOMIC DNA]</scope>
    <source>
        <strain evidence="7">CECT 8010</strain>
    </source>
</reference>
<accession>A0ABV8PY96</accession>
<dbReference type="Gene3D" id="1.10.1740.10">
    <property type="match status" value="1"/>
</dbReference>
<evidence type="ECO:0000259" key="5">
    <source>
        <dbReference type="Pfam" id="PF08281"/>
    </source>
</evidence>
<organism evidence="6 7">
    <name type="scientific">Parasediminibacterium paludis</name>
    <dbReference type="NCBI Taxonomy" id="908966"/>
    <lineage>
        <taxon>Bacteria</taxon>
        <taxon>Pseudomonadati</taxon>
        <taxon>Bacteroidota</taxon>
        <taxon>Chitinophagia</taxon>
        <taxon>Chitinophagales</taxon>
        <taxon>Chitinophagaceae</taxon>
        <taxon>Parasediminibacterium</taxon>
    </lineage>
</organism>
<comment type="caution">
    <text evidence="6">The sequence shown here is derived from an EMBL/GenBank/DDBJ whole genome shotgun (WGS) entry which is preliminary data.</text>
</comment>
<feature type="domain" description="RNA polymerase sigma factor 70 region 4 type 2" evidence="5">
    <location>
        <begin position="130"/>
        <end position="181"/>
    </location>
</feature>
<dbReference type="Pfam" id="PF08281">
    <property type="entry name" value="Sigma70_r4_2"/>
    <property type="match status" value="1"/>
</dbReference>
<dbReference type="PANTHER" id="PTHR43133">
    <property type="entry name" value="RNA POLYMERASE ECF-TYPE SIGMA FACTO"/>
    <property type="match status" value="1"/>
</dbReference>
<dbReference type="PANTHER" id="PTHR43133:SF46">
    <property type="entry name" value="RNA POLYMERASE SIGMA-70 FACTOR ECF SUBFAMILY"/>
    <property type="match status" value="1"/>
</dbReference>
<dbReference type="Gene3D" id="1.10.10.10">
    <property type="entry name" value="Winged helix-like DNA-binding domain superfamily/Winged helix DNA-binding domain"/>
    <property type="match status" value="1"/>
</dbReference>
<gene>
    <name evidence="6" type="ORF">ACFOW1_08650</name>
</gene>
<dbReference type="InterPro" id="IPR013249">
    <property type="entry name" value="RNA_pol_sigma70_r4_t2"/>
</dbReference>
<sequence>MKENSSLDFQSILDIQHRIAEYEDITAYKKLFFNLFLKLKSFSFSIVKSKETAEEIVSDVFVEIWAKRKQLLEIKDLKMYIYKSVKYASLRKLHKTKKTRIIFLDDLEVEFTSPDQDAASLLVTNELKEKIEFSIEQLPPQCKIIYKLAKEDKLSYKEISELLNISVKTIDNQLSTALKKIASVLATNIKNPNTQHLK</sequence>
<keyword evidence="7" id="KW-1185">Reference proteome</keyword>
<dbReference type="Proteomes" id="UP001595906">
    <property type="component" value="Unassembled WGS sequence"/>
</dbReference>
<keyword evidence="2" id="KW-0805">Transcription regulation</keyword>
<evidence type="ECO:0000313" key="6">
    <source>
        <dbReference type="EMBL" id="MFC4231959.1"/>
    </source>
</evidence>
<dbReference type="InterPro" id="IPR013325">
    <property type="entry name" value="RNA_pol_sigma_r2"/>
</dbReference>
<name>A0ABV8PY96_9BACT</name>
<keyword evidence="3" id="KW-0731">Sigma factor</keyword>
<evidence type="ECO:0000256" key="1">
    <source>
        <dbReference type="ARBA" id="ARBA00010641"/>
    </source>
</evidence>
<dbReference type="InterPro" id="IPR013324">
    <property type="entry name" value="RNA_pol_sigma_r3/r4-like"/>
</dbReference>
<dbReference type="EMBL" id="JBHSDC010000012">
    <property type="protein sequence ID" value="MFC4231959.1"/>
    <property type="molecule type" value="Genomic_DNA"/>
</dbReference>
<comment type="similarity">
    <text evidence="1">Belongs to the sigma-70 factor family. ECF subfamily.</text>
</comment>
<evidence type="ECO:0000256" key="3">
    <source>
        <dbReference type="ARBA" id="ARBA00023082"/>
    </source>
</evidence>
<dbReference type="RefSeq" id="WP_379013618.1">
    <property type="nucleotide sequence ID" value="NZ_JBHSDC010000012.1"/>
</dbReference>